<dbReference type="EMBL" id="WJIE01000001">
    <property type="protein sequence ID" value="MRG90391.1"/>
    <property type="molecule type" value="Genomic_DNA"/>
</dbReference>
<dbReference type="AlphaFoldDB" id="A0A6N7PNC2"/>
<keyword evidence="2" id="KW-1185">Reference proteome</keyword>
<name>A0A6N7PNC2_9BACT</name>
<dbReference type="RefSeq" id="WP_153817312.1">
    <property type="nucleotide sequence ID" value="NZ_WJIE01000001.1"/>
</dbReference>
<protein>
    <submittedName>
        <fullName evidence="1">Uncharacterized protein</fullName>
    </submittedName>
</protein>
<gene>
    <name evidence="1" type="ORF">GF068_00405</name>
</gene>
<proteinExistence type="predicted"/>
<comment type="caution">
    <text evidence="1">The sequence shown here is derived from an EMBL/GenBank/DDBJ whole genome shotgun (WGS) entry which is preliminary data.</text>
</comment>
<reference evidence="1 2" key="1">
    <citation type="submission" date="2019-10" db="EMBL/GenBank/DDBJ databases">
        <title>A soil myxobacterium in the family Polyangiaceae.</title>
        <authorList>
            <person name="Li Y."/>
            <person name="Wang J."/>
        </authorList>
    </citation>
    <scope>NUCLEOTIDE SEQUENCE [LARGE SCALE GENOMIC DNA]</scope>
    <source>
        <strain evidence="1 2">DSM 14734</strain>
    </source>
</reference>
<evidence type="ECO:0000313" key="1">
    <source>
        <dbReference type="EMBL" id="MRG90391.1"/>
    </source>
</evidence>
<organism evidence="1 2">
    <name type="scientific">Polyangium spumosum</name>
    <dbReference type="NCBI Taxonomy" id="889282"/>
    <lineage>
        <taxon>Bacteria</taxon>
        <taxon>Pseudomonadati</taxon>
        <taxon>Myxococcota</taxon>
        <taxon>Polyangia</taxon>
        <taxon>Polyangiales</taxon>
        <taxon>Polyangiaceae</taxon>
        <taxon>Polyangium</taxon>
    </lineage>
</organism>
<dbReference type="Proteomes" id="UP000440224">
    <property type="component" value="Unassembled WGS sequence"/>
</dbReference>
<accession>A0A6N7PNC2</accession>
<sequence>MKLRHMLGPERARLLLAEVLPTLDIKEVKTPRDRLKLGKALMSRGGLLEALGTAIKTQAMLHGARDDG</sequence>
<evidence type="ECO:0000313" key="2">
    <source>
        <dbReference type="Proteomes" id="UP000440224"/>
    </source>
</evidence>